<gene>
    <name evidence="1" type="ORF">ODALV1_LOCUS37</name>
</gene>
<keyword evidence="2" id="KW-1185">Reference proteome</keyword>
<dbReference type="EMBL" id="CAXLJM020000001">
    <property type="protein sequence ID" value="CAL8067946.1"/>
    <property type="molecule type" value="Genomic_DNA"/>
</dbReference>
<evidence type="ECO:0000313" key="1">
    <source>
        <dbReference type="EMBL" id="CAL8067946.1"/>
    </source>
</evidence>
<accession>A0ABP1PJP5</accession>
<sequence>MFLPAQNIHGNSDCFINIVYSNENNGVARLENYLSKEILFSKQFETSILTQTIHELDSFNLHPSNSTNYADEDYEAIEDNISLQHGYLRLQQKHTEFCLAFFLLTNSFNETTISIQKSGYGTSLNVIFLIATTTLSEENEVVNGFVHNLFEIEGLPFHSPIVFHSYLGKEYGVFCYFCPVKVLQIKITKDLNNIFHKITNTAKQVNSNGYGNTFLIEDALSQTYRAETCLKFYYSGRVRSSIFGTEVNCTIAELWELGWIHRALNLTATVNINSKNDLHHKWFLRLRIGEAVLQSIPNVYLKTRGLILTAYESPFNAMACRHLGNSRHIFEYTINNYFGPRYLDLELSFSFRFRLCTTFQKLLEWN</sequence>
<reference evidence="1 2" key="1">
    <citation type="submission" date="2024-08" db="EMBL/GenBank/DDBJ databases">
        <authorList>
            <person name="Cucini C."/>
            <person name="Frati F."/>
        </authorList>
    </citation>
    <scope>NUCLEOTIDE SEQUENCE [LARGE SCALE GENOMIC DNA]</scope>
</reference>
<dbReference type="Proteomes" id="UP001642540">
    <property type="component" value="Unassembled WGS sequence"/>
</dbReference>
<organism evidence="1 2">
    <name type="scientific">Orchesella dallaii</name>
    <dbReference type="NCBI Taxonomy" id="48710"/>
    <lineage>
        <taxon>Eukaryota</taxon>
        <taxon>Metazoa</taxon>
        <taxon>Ecdysozoa</taxon>
        <taxon>Arthropoda</taxon>
        <taxon>Hexapoda</taxon>
        <taxon>Collembola</taxon>
        <taxon>Entomobryomorpha</taxon>
        <taxon>Entomobryoidea</taxon>
        <taxon>Orchesellidae</taxon>
        <taxon>Orchesellinae</taxon>
        <taxon>Orchesella</taxon>
    </lineage>
</organism>
<proteinExistence type="predicted"/>
<comment type="caution">
    <text evidence="1">The sequence shown here is derived from an EMBL/GenBank/DDBJ whole genome shotgun (WGS) entry which is preliminary data.</text>
</comment>
<protein>
    <submittedName>
        <fullName evidence="1">Uncharacterized protein</fullName>
    </submittedName>
</protein>
<evidence type="ECO:0000313" key="2">
    <source>
        <dbReference type="Proteomes" id="UP001642540"/>
    </source>
</evidence>
<name>A0ABP1PJP5_9HEXA</name>